<keyword evidence="1 2" id="KW-0175">Coiled coil</keyword>
<evidence type="ECO:0000256" key="2">
    <source>
        <dbReference type="SAM" id="Coils"/>
    </source>
</evidence>
<keyword evidence="6" id="KW-1185">Reference proteome</keyword>
<feature type="compositionally biased region" description="Gly residues" evidence="3">
    <location>
        <begin position="885"/>
        <end position="895"/>
    </location>
</feature>
<evidence type="ECO:0000256" key="3">
    <source>
        <dbReference type="SAM" id="MobiDB-lite"/>
    </source>
</evidence>
<organism evidence="5 6">
    <name type="scientific">Brevibacterium linens</name>
    <dbReference type="NCBI Taxonomy" id="1703"/>
    <lineage>
        <taxon>Bacteria</taxon>
        <taxon>Bacillati</taxon>
        <taxon>Actinomycetota</taxon>
        <taxon>Actinomycetes</taxon>
        <taxon>Micrococcales</taxon>
        <taxon>Brevibacteriaceae</taxon>
        <taxon>Brevibacterium</taxon>
    </lineage>
</organism>
<dbReference type="PATRIC" id="fig|1703.6.peg.127"/>
<dbReference type="EMBL" id="JTJZ01000010">
    <property type="protein sequence ID" value="KHS54181.1"/>
    <property type="molecule type" value="Genomic_DNA"/>
</dbReference>
<dbReference type="PANTHER" id="PTHR23160">
    <property type="entry name" value="SYNAPTONEMAL COMPLEX PROTEIN-RELATED"/>
    <property type="match status" value="1"/>
</dbReference>
<dbReference type="Pfam" id="PF20155">
    <property type="entry name" value="TMP_3"/>
    <property type="match status" value="1"/>
</dbReference>
<feature type="region of interest" description="Disordered" evidence="3">
    <location>
        <begin position="863"/>
        <end position="905"/>
    </location>
</feature>
<name>A0A0B9A5N7_BRELN</name>
<feature type="region of interest" description="Disordered" evidence="3">
    <location>
        <begin position="959"/>
        <end position="981"/>
    </location>
</feature>
<dbReference type="PANTHER" id="PTHR23160:SF19">
    <property type="entry name" value="MYOSIN HEAVY CHAIN-RELATED PROTEIN"/>
    <property type="match status" value="1"/>
</dbReference>
<comment type="caution">
    <text evidence="5">The sequence shown here is derived from an EMBL/GenBank/DDBJ whole genome shotgun (WGS) entry which is preliminary data.</text>
</comment>
<feature type="domain" description="Tape measure protein N-terminal" evidence="4">
    <location>
        <begin position="186"/>
        <end position="361"/>
    </location>
</feature>
<accession>A0A0B9A5N7</accession>
<dbReference type="Proteomes" id="UP000031488">
    <property type="component" value="Unassembled WGS sequence"/>
</dbReference>
<feature type="compositionally biased region" description="Basic and acidic residues" evidence="3">
    <location>
        <begin position="863"/>
        <end position="873"/>
    </location>
</feature>
<gene>
    <name evidence="5" type="ORF">AE0388_0005</name>
</gene>
<evidence type="ECO:0000259" key="4">
    <source>
        <dbReference type="Pfam" id="PF20155"/>
    </source>
</evidence>
<feature type="compositionally biased region" description="Low complexity" evidence="3">
    <location>
        <begin position="28"/>
        <end position="37"/>
    </location>
</feature>
<dbReference type="Gene3D" id="1.20.120.330">
    <property type="entry name" value="Nucleotidyltransferases domain 2"/>
    <property type="match status" value="1"/>
</dbReference>
<dbReference type="RefSeq" id="WP_039206397.1">
    <property type="nucleotide sequence ID" value="NZ_JTJZ01000010.1"/>
</dbReference>
<evidence type="ECO:0000256" key="1">
    <source>
        <dbReference type="ARBA" id="ARBA00023054"/>
    </source>
</evidence>
<proteinExistence type="predicted"/>
<feature type="coiled-coil region" evidence="2">
    <location>
        <begin position="799"/>
        <end position="826"/>
    </location>
</feature>
<dbReference type="OrthoDB" id="4808555at2"/>
<feature type="coiled-coil region" evidence="2">
    <location>
        <begin position="1093"/>
        <end position="1127"/>
    </location>
</feature>
<evidence type="ECO:0000313" key="6">
    <source>
        <dbReference type="Proteomes" id="UP000031488"/>
    </source>
</evidence>
<sequence>MADRTLVVSIRAEAAQFRTAMNEAAASADKAGAAAEGAGRKVQSSAQQVEAAGRKVSDARRQEMDAAARLNTAEKKLDEVKRNGKATASQVAQAEERVITSRNRLEKATETLGAAEKTHSQAMQVSAQRAGQSTSKLQELAKQADANREAWTTAGTALSIFGGTIIGVGVAAGKAGVEFNTLKQTSGAALKTVTGSAEAAQRQMDKLNQFGSKSWVMRDVLIRSQQAMAGFGVETRKIIPYLDGLQEAVAAAGGSSQTFEELAGVMAKVKSQGKITAETFNEFGTRGVDAATIIGEQMGKTGQEIRDSVTKGSLDADVALDALAEGMKTKFDGATENLRNTFRGAMDNLSAAWRDFSSEMASPIVDPDGGGLGVSALNALADAMVSLKDVAAGVPDPVKAVGLAVGGTVGAASLAAGGFLALAPRIVETQKAFATLAGQDDLVGKTARGLGRMQAPLAAIAKVGGVVTVLAGVATALGKIAEAKSLEEAEKATRGLARAMEDVQKSSGALDKVFQTSDGGALTSDIDSLSAALERTFHRNWEERFNDWGEGIIQNFTSLRGESGLLEDQFSALDAELARMVEGGNAAGATASFEAIKAQADELDISVEDLITLFPEYQGALEDANLASRDAAGGMSTMSEEAIAAQEHLEEVRKGLVDGANGFLDFTAKAKESKTTLQEWITDMEKQVEAQAQWMDNLARLAERGAPQELLDQLMSMGPEGARMVKKLADGSDEDMQRVIDVFKDSKKNVNEFANSVAGIPTIDLDADPSKLREQIKDSKGRLAELEKMPTSPEISAQITLLKEKIKEAESKLAEVENGKTTAKVDADTSEAKKDVNGFKSWFKDNSKVTMSVWAKIKETFTSDGKTSTKTDSKGNTSRNPMGRATGGPISGPGSGTSDSIPTMLSNGEHVWTAYEVQRAGGHGAIEAMRRAVVSGQRLAKGGPVGIAQKRVDSAETELRRARRQKSAAKSKTSKAQADRRIWSAEDELEAARKSLKSAKDKAKADEKAAKIAAQQAKEAKRIAEQKAKEERERKARVNDLRTDLRVDLRRGNIRDQVTGGLSGGYSAVDRLYDLGSNQDLSRGSRSRANSSARKFEANLRSLYAQAERIDERLKKAQDKAQELKGIKDTVVSSLLGGRDLDVGTYQTRVNGQWQSQSNLGQAAKGLRMDVGAMKAFAGKLKKLTELGIPGAIIQEIAQAGVEEGSNMADSFIGATAAERKSYLGAWSDYEKYANQAGQYVTEGFYKGGSAAADGVVKGLEGKQKNVEAAIANLAKTMESTFKQVLGIHSPSRVMSELGGFTAEGLVQGMLGGVSDVQSAAAALGSAAVPNMMAFQPTDVSMDVGVNPVMADDEGMAGLAMQDMSDTTLTAMEQMNLSVSEGFAGMLANIQAAQAGMLLSTQESQLGMLTSTQTQNAAMLLDTQTQQAAMLLNTQTHYEGMRSTAESKQIAQRTVMTDQQELMRLMLIDKQSQMKSRSATDFEELKNTTGTKFSDMRKNTDTTMSGMYGDYDTRLADLKGLNRRGFESILSTSNANMEGVRKGINAEMEDAKPQLGNRMNALIGVLSSFTASVNKAFKDVGVDLKAPAPLKFATGGVMPGYTPGRDVHQFYSPTAGNLHLSGGEAIMRPEWTRAMGGEAGVKAQNDAARQGRLDDLLHAQSQAFASGGVFGRIPGVNAFADAGVWRNLWAITRDQFPNARLTSAYRGGSRTVSGNASYHSRGMAIDVSPSMDIFNFWRNKYGANLAELIYSPANGKQIKNGSNHYYTGAVRGMHFNHVHIAARQALSDAMAGGLPGMGGEMSHPFLDRAGVTAGSDLQASYAKAAEKLTQQIYAKHAKQLPDGIAGQLGKGIMSQVSEGLVGKAKEYGKTTAISGTTAGDPAVKAAVRKIAEQMGWGKYWGDIDWLVNKESSWNPNAANPSSSARGLFQKMTSLHGPVEDTVEGQARWGLNYIKSTYGDPAKARAHHQRSNWYEGGTERAKRGLAVVGEEGPELVNFQGGEQVLSTVDSMKFMAANRTYIPTSGPQFDQAAFTNAVAGAVQANGINPNDLADALSNMRITFNADGQQFTGAVTAVVGSGYDQSRSRLSKSSQKIGAR</sequence>
<feature type="compositionally biased region" description="Basic residues" evidence="3">
    <location>
        <begin position="961"/>
        <end position="973"/>
    </location>
</feature>
<feature type="region of interest" description="Disordered" evidence="3">
    <location>
        <begin position="28"/>
        <end position="60"/>
    </location>
</feature>
<dbReference type="InterPro" id="IPR013491">
    <property type="entry name" value="Tape_meas_N"/>
</dbReference>
<protein>
    <submittedName>
        <fullName evidence="5">Phage tape measure protein</fullName>
    </submittedName>
</protein>
<reference evidence="5 6" key="1">
    <citation type="submission" date="2014-11" db="EMBL/GenBank/DDBJ databases">
        <title>Draft Genome Sequence of Brevibacterium linens AE038-8.</title>
        <authorList>
            <person name="Maizel D."/>
            <person name="Utturkar S.M."/>
            <person name="Brown S.D."/>
            <person name="Ferrero M."/>
            <person name="Rosen B.P."/>
        </authorList>
    </citation>
    <scope>NUCLEOTIDE SEQUENCE [LARGE SCALE GENOMIC DNA]</scope>
    <source>
        <strain evidence="5 6">AE038-8</strain>
    </source>
</reference>
<evidence type="ECO:0000313" key="5">
    <source>
        <dbReference type="EMBL" id="KHS54181.1"/>
    </source>
</evidence>
<dbReference type="NCBIfam" id="TIGR02675">
    <property type="entry name" value="tape_meas_nterm"/>
    <property type="match status" value="1"/>
</dbReference>
<dbReference type="Gene3D" id="1.10.530.10">
    <property type="match status" value="1"/>
</dbReference>